<sequence length="27" mass="2930">MGRAGLDLNINKRHMLAQLRPGGAIRA</sequence>
<keyword evidence="2" id="KW-1185">Reference proteome</keyword>
<evidence type="ECO:0000313" key="1">
    <source>
        <dbReference type="EMBL" id="OMO79219.1"/>
    </source>
</evidence>
<organism evidence="1 2">
    <name type="scientific">Corchorus capsularis</name>
    <name type="common">Jute</name>
    <dbReference type="NCBI Taxonomy" id="210143"/>
    <lineage>
        <taxon>Eukaryota</taxon>
        <taxon>Viridiplantae</taxon>
        <taxon>Streptophyta</taxon>
        <taxon>Embryophyta</taxon>
        <taxon>Tracheophyta</taxon>
        <taxon>Spermatophyta</taxon>
        <taxon>Magnoliopsida</taxon>
        <taxon>eudicotyledons</taxon>
        <taxon>Gunneridae</taxon>
        <taxon>Pentapetalae</taxon>
        <taxon>rosids</taxon>
        <taxon>malvids</taxon>
        <taxon>Malvales</taxon>
        <taxon>Malvaceae</taxon>
        <taxon>Grewioideae</taxon>
        <taxon>Apeibeae</taxon>
        <taxon>Corchorus</taxon>
    </lineage>
</organism>
<name>A0A1R3I9H6_COCAP</name>
<dbReference type="Gramene" id="OMO79219">
    <property type="protein sequence ID" value="OMO79219"/>
    <property type="gene ID" value="CCACVL1_13833"/>
</dbReference>
<evidence type="ECO:0000313" key="2">
    <source>
        <dbReference type="Proteomes" id="UP000188268"/>
    </source>
</evidence>
<protein>
    <submittedName>
        <fullName evidence="1">Uncharacterized protein</fullName>
    </submittedName>
</protein>
<reference evidence="1 2" key="1">
    <citation type="submission" date="2013-09" db="EMBL/GenBank/DDBJ databases">
        <title>Corchorus capsularis genome sequencing.</title>
        <authorList>
            <person name="Alam M."/>
            <person name="Haque M.S."/>
            <person name="Islam M.S."/>
            <person name="Emdad E.M."/>
            <person name="Islam M.M."/>
            <person name="Ahmed B."/>
            <person name="Halim A."/>
            <person name="Hossen Q.M.M."/>
            <person name="Hossain M.Z."/>
            <person name="Ahmed R."/>
            <person name="Khan M.M."/>
            <person name="Islam R."/>
            <person name="Rashid M.M."/>
            <person name="Khan S.A."/>
            <person name="Rahman M.S."/>
            <person name="Alam M."/>
        </authorList>
    </citation>
    <scope>NUCLEOTIDE SEQUENCE [LARGE SCALE GENOMIC DNA]</scope>
    <source>
        <strain evidence="2">cv. CVL-1</strain>
        <tissue evidence="1">Whole seedling</tissue>
    </source>
</reference>
<proteinExistence type="predicted"/>
<dbReference type="Proteomes" id="UP000188268">
    <property type="component" value="Unassembled WGS sequence"/>
</dbReference>
<dbReference type="AlphaFoldDB" id="A0A1R3I9H6"/>
<accession>A0A1R3I9H6</accession>
<comment type="caution">
    <text evidence="1">The sequence shown here is derived from an EMBL/GenBank/DDBJ whole genome shotgun (WGS) entry which is preliminary data.</text>
</comment>
<dbReference type="EMBL" id="AWWV01010446">
    <property type="protein sequence ID" value="OMO79219.1"/>
    <property type="molecule type" value="Genomic_DNA"/>
</dbReference>
<gene>
    <name evidence="1" type="ORF">CCACVL1_13833</name>
</gene>